<organism evidence="2 3">
    <name type="scientific">Candidatus Lachnoclostridium stercoravium</name>
    <dbReference type="NCBI Taxonomy" id="2838633"/>
    <lineage>
        <taxon>Bacteria</taxon>
        <taxon>Bacillati</taxon>
        <taxon>Bacillota</taxon>
        <taxon>Clostridia</taxon>
        <taxon>Lachnospirales</taxon>
        <taxon>Lachnospiraceae</taxon>
    </lineage>
</organism>
<feature type="transmembrane region" description="Helical" evidence="1">
    <location>
        <begin position="45"/>
        <end position="74"/>
    </location>
</feature>
<protein>
    <submittedName>
        <fullName evidence="2">YitT family protein</fullName>
    </submittedName>
</protein>
<comment type="caution">
    <text evidence="2">The sequence shown here is derived from an EMBL/GenBank/DDBJ whole genome shotgun (WGS) entry which is preliminary data.</text>
</comment>
<feature type="transmembrane region" description="Helical" evidence="1">
    <location>
        <begin position="139"/>
        <end position="157"/>
    </location>
</feature>
<evidence type="ECO:0000256" key="1">
    <source>
        <dbReference type="SAM" id="Phobius"/>
    </source>
</evidence>
<feature type="transmembrane region" description="Helical" evidence="1">
    <location>
        <begin position="164"/>
        <end position="185"/>
    </location>
</feature>
<dbReference type="PANTHER" id="PTHR40078">
    <property type="entry name" value="INTEGRAL MEMBRANE PROTEIN-RELATED"/>
    <property type="match status" value="1"/>
</dbReference>
<proteinExistence type="predicted"/>
<evidence type="ECO:0000313" key="2">
    <source>
        <dbReference type="EMBL" id="HJA72322.1"/>
    </source>
</evidence>
<dbReference type="Proteomes" id="UP000823900">
    <property type="component" value="Unassembled WGS sequence"/>
</dbReference>
<evidence type="ECO:0000313" key="3">
    <source>
        <dbReference type="Proteomes" id="UP000823900"/>
    </source>
</evidence>
<dbReference type="PANTHER" id="PTHR40078:SF1">
    <property type="entry name" value="INTEGRAL MEMBRANE PROTEIN"/>
    <property type="match status" value="1"/>
</dbReference>
<reference evidence="2" key="1">
    <citation type="journal article" date="2021" name="PeerJ">
        <title>Extensive microbial diversity within the chicken gut microbiome revealed by metagenomics and culture.</title>
        <authorList>
            <person name="Gilroy R."/>
            <person name="Ravi A."/>
            <person name="Getino M."/>
            <person name="Pursley I."/>
            <person name="Horton D.L."/>
            <person name="Alikhan N.F."/>
            <person name="Baker D."/>
            <person name="Gharbi K."/>
            <person name="Hall N."/>
            <person name="Watson M."/>
            <person name="Adriaenssens E.M."/>
            <person name="Foster-Nyarko E."/>
            <person name="Jarju S."/>
            <person name="Secka A."/>
            <person name="Antonio M."/>
            <person name="Oren A."/>
            <person name="Chaudhuri R.R."/>
            <person name="La Ragione R."/>
            <person name="Hildebrand F."/>
            <person name="Pallen M.J."/>
        </authorList>
    </citation>
    <scope>NUCLEOTIDE SEQUENCE</scope>
    <source>
        <strain evidence="2">CHK178-16964</strain>
    </source>
</reference>
<gene>
    <name evidence="2" type="ORF">IAA07_12240</name>
</gene>
<feature type="transmembrane region" description="Helical" evidence="1">
    <location>
        <begin position="15"/>
        <end position="33"/>
    </location>
</feature>
<sequence>MTLRDAQAVNIFKRYLLFLTGLAIMAFGVAFSIKADLGTSPISSVPYVVSLFTPFTVGTATIVMHCVFIFLQILILRKKYHPIQLMQLPVAFFFGYLTDFGVWAVQRIAYHSYWQQWLLCLIGILLVAVGVSFEVKASVVVLAGEGVVLAICQVLPVKFGYMKVGFDVTLVAIACVLSVFFTGQIQGVREGTVAAAVLVGLIAKRIGKFLSRWDIEKI</sequence>
<name>A0A9D2KNE8_9FIRM</name>
<dbReference type="InterPro" id="IPR038750">
    <property type="entry name" value="YczE/YyaS-like"/>
</dbReference>
<keyword evidence="1" id="KW-1133">Transmembrane helix</keyword>
<reference evidence="2" key="2">
    <citation type="submission" date="2021-04" db="EMBL/GenBank/DDBJ databases">
        <authorList>
            <person name="Gilroy R."/>
        </authorList>
    </citation>
    <scope>NUCLEOTIDE SEQUENCE</scope>
    <source>
        <strain evidence="2">CHK178-16964</strain>
    </source>
</reference>
<keyword evidence="1" id="KW-0472">Membrane</keyword>
<feature type="transmembrane region" description="Helical" evidence="1">
    <location>
        <begin position="86"/>
        <end position="105"/>
    </location>
</feature>
<keyword evidence="1" id="KW-0812">Transmembrane</keyword>
<dbReference type="EMBL" id="DWZA01000101">
    <property type="protein sequence ID" value="HJA72322.1"/>
    <property type="molecule type" value="Genomic_DNA"/>
</dbReference>
<dbReference type="Pfam" id="PF19700">
    <property type="entry name" value="DUF6198"/>
    <property type="match status" value="1"/>
</dbReference>
<dbReference type="AlphaFoldDB" id="A0A9D2KNE8"/>
<accession>A0A9D2KNE8</accession>
<feature type="transmembrane region" description="Helical" evidence="1">
    <location>
        <begin position="117"/>
        <end position="133"/>
    </location>
</feature>